<accession>A0ABY3TE53</accession>
<evidence type="ECO:0000313" key="3">
    <source>
        <dbReference type="Proteomes" id="UP001649473"/>
    </source>
</evidence>
<dbReference type="GO" id="GO:0016787">
    <property type="term" value="F:hydrolase activity"/>
    <property type="evidence" value="ECO:0007669"/>
    <property type="project" value="UniProtKB-KW"/>
</dbReference>
<dbReference type="InterPro" id="IPR032466">
    <property type="entry name" value="Metal_Hydrolase"/>
</dbReference>
<dbReference type="SUPFAM" id="SSF51556">
    <property type="entry name" value="Metallo-dependent hydrolases"/>
    <property type="match status" value="1"/>
</dbReference>
<protein>
    <submittedName>
        <fullName evidence="2">Alpha-D-ribose 1-methylphosphonate 5-triphosphate diphosphatase</fullName>
        <ecNumber evidence="2">3.6.1.63</ecNumber>
    </submittedName>
</protein>
<evidence type="ECO:0000313" key="2">
    <source>
        <dbReference type="EMBL" id="UKF25427.1"/>
    </source>
</evidence>
<organism evidence="2 3">
    <name type="scientific">Clavibacter seminis</name>
    <dbReference type="NCBI Taxonomy" id="2860285"/>
    <lineage>
        <taxon>Bacteria</taxon>
        <taxon>Bacillati</taxon>
        <taxon>Actinomycetota</taxon>
        <taxon>Actinomycetes</taxon>
        <taxon>Micrococcales</taxon>
        <taxon>Microbacteriaceae</taxon>
        <taxon>Clavibacter</taxon>
    </lineage>
</organism>
<dbReference type="PANTHER" id="PTHR43135">
    <property type="entry name" value="ALPHA-D-RIBOSE 1-METHYLPHOSPHONATE 5-TRIPHOSPHATE DIPHOSPHATASE"/>
    <property type="match status" value="1"/>
</dbReference>
<dbReference type="NCBIfam" id="NF011990">
    <property type="entry name" value="PRK15446.2-6"/>
    <property type="match status" value="1"/>
</dbReference>
<dbReference type="Pfam" id="PF07969">
    <property type="entry name" value="Amidohydro_3"/>
    <property type="match status" value="1"/>
</dbReference>
<reference evidence="3" key="1">
    <citation type="submission" date="2024-08" db="EMBL/GenBank/DDBJ databases">
        <title>Description of the novel species Clavibacter lycopersicum isolated from tomato seeds.</title>
        <authorList>
            <person name="Arizala E.D."/>
            <person name="Dobhal S."/>
            <person name="Alvarez A."/>
            <person name="Arif M."/>
        </authorList>
    </citation>
    <scope>NUCLEOTIDE SEQUENCE [LARGE SCALE GENOMIC DNA]</scope>
    <source>
        <strain evidence="3">A6099</strain>
    </source>
</reference>
<dbReference type="SUPFAM" id="SSF51338">
    <property type="entry name" value="Composite domain of metallo-dependent hydrolases"/>
    <property type="match status" value="1"/>
</dbReference>
<dbReference type="InterPro" id="IPR013108">
    <property type="entry name" value="Amidohydro_3"/>
</dbReference>
<evidence type="ECO:0000259" key="1">
    <source>
        <dbReference type="Pfam" id="PF07969"/>
    </source>
</evidence>
<dbReference type="InterPro" id="IPR011059">
    <property type="entry name" value="Metal-dep_hydrolase_composite"/>
</dbReference>
<gene>
    <name evidence="2" type="ORF">KYT88_01640</name>
</gene>
<dbReference type="EMBL" id="CP083439">
    <property type="protein sequence ID" value="UKF25427.1"/>
    <property type="molecule type" value="Genomic_DNA"/>
</dbReference>
<sequence>MSRETVLRNARIVLDDEVLHGSVLIRDGLVADISPGTVGEVGGIGDDLDGDLLIPGLVELHTDHLESHAQPRPGTRWDPIPAVLAHDAQLSGAGVTTVFDAIRIGTLEGRDDATTLSLSLAEAIEHAVAAGLLRAEHLIHLRCEVAAPDTAAEFREFDRIASVRLASLMDHTPGQRQYADVEAFSRYMVGRGRVSQAGIGALMEELQAVAAEHSTPNRIAIAELATARGVTLAAHDDATVAHVEESAALGVRISEFPTTEVAARAAREHGQLIVMGAPNIVRGGSQSGNVAAAELLALGLLDVLSSDYVPASPLQAIVQLDADGILPLTRGVRLVSGDPARAVGLDDRGAIRVGARADLVRVHRHVVPASERHPGGRTVPVVRGVHLRGARVS</sequence>
<proteinExistence type="predicted"/>
<feature type="domain" description="Amidohydrolase 3" evidence="1">
    <location>
        <begin position="201"/>
        <end position="362"/>
    </location>
</feature>
<dbReference type="NCBIfam" id="NF011984">
    <property type="entry name" value="PRK15446.1-5"/>
    <property type="match status" value="1"/>
</dbReference>
<keyword evidence="3" id="KW-1185">Reference proteome</keyword>
<dbReference type="InterPro" id="IPR051781">
    <property type="entry name" value="Metallo-dep_Hydrolase"/>
</dbReference>
<dbReference type="PANTHER" id="PTHR43135:SF3">
    <property type="entry name" value="ALPHA-D-RIBOSE 1-METHYLPHOSPHONATE 5-TRIPHOSPHATE DIPHOSPHATASE"/>
    <property type="match status" value="1"/>
</dbReference>
<dbReference type="InterPro" id="IPR012696">
    <property type="entry name" value="PhnM"/>
</dbReference>
<dbReference type="RefSeq" id="WP_043585677.1">
    <property type="nucleotide sequence ID" value="NZ_CP083439.1"/>
</dbReference>
<keyword evidence="2" id="KW-0378">Hydrolase</keyword>
<dbReference type="Proteomes" id="UP001649473">
    <property type="component" value="Chromosome"/>
</dbReference>
<dbReference type="NCBIfam" id="TIGR02318">
    <property type="entry name" value="phosphono_phnM"/>
    <property type="match status" value="1"/>
</dbReference>
<dbReference type="EC" id="3.6.1.63" evidence="2"/>
<name>A0ABY3TE53_9MICO</name>
<dbReference type="Gene3D" id="3.20.20.140">
    <property type="entry name" value="Metal-dependent hydrolases"/>
    <property type="match status" value="1"/>
</dbReference>
<dbReference type="PIRSF" id="PIRSF038971">
    <property type="entry name" value="PhnM"/>
    <property type="match status" value="1"/>
</dbReference>